<dbReference type="KEGG" id="xyk:GT347_06240"/>
<sequence length="314" mass="35086">MTRAKPAWRPPMRDGVGASRVAVGDGRFASLQDFLVARFPKVHDWPRRLARGEVIDAQGRPADGAAPCSPGMAFWYWREPPRETPVPFDIDILFQDERLIVVDKPHFLASVPGGRHLMETALVRLKQRLGLDGLVPMHRLDRETAGVLVFIVQPATRHAYHCVLRDRLAYKVYEAVAPWRPELALPLVCRSRLEEPAGRDFMQMQVVPGEPNAETLVELIAPVAAGSPPAPLAHYRLTPRTGRKHQLRAQMNALGLPIAGDRIYPALWPEPPPEAEPDYSQPLQLLAREFAFTDPIGGEARRFVSRRRLALAAA</sequence>
<feature type="domain" description="Pseudouridine synthase RsuA/RluA-like" evidence="1">
    <location>
        <begin position="99"/>
        <end position="253"/>
    </location>
</feature>
<dbReference type="InterPro" id="IPR050188">
    <property type="entry name" value="RluA_PseudoU_synthase"/>
</dbReference>
<dbReference type="SUPFAM" id="SSF55120">
    <property type="entry name" value="Pseudouridine synthase"/>
    <property type="match status" value="1"/>
</dbReference>
<reference evidence="2 3" key="1">
    <citation type="submission" date="2020-01" db="EMBL/GenBank/DDBJ databases">
        <title>Genome sequencing of strain KACC 21265.</title>
        <authorList>
            <person name="Heo J."/>
            <person name="Kim S.-J."/>
            <person name="Kim J.-S."/>
            <person name="Hong S.-B."/>
            <person name="Kwon S.-W."/>
        </authorList>
    </citation>
    <scope>NUCLEOTIDE SEQUENCE [LARGE SCALE GENOMIC DNA]</scope>
    <source>
        <strain evidence="2 3">KACC 21265</strain>
    </source>
</reference>
<dbReference type="PANTHER" id="PTHR21600">
    <property type="entry name" value="MITOCHONDRIAL RNA PSEUDOURIDINE SYNTHASE"/>
    <property type="match status" value="1"/>
</dbReference>
<accession>A0A857J3J0</accession>
<dbReference type="Pfam" id="PF00849">
    <property type="entry name" value="PseudoU_synth_2"/>
    <property type="match status" value="1"/>
</dbReference>
<dbReference type="Proteomes" id="UP000464787">
    <property type="component" value="Chromosome"/>
</dbReference>
<dbReference type="GO" id="GO:0000455">
    <property type="term" value="P:enzyme-directed rRNA pseudouridine synthesis"/>
    <property type="evidence" value="ECO:0007669"/>
    <property type="project" value="TreeGrafter"/>
</dbReference>
<evidence type="ECO:0000313" key="2">
    <source>
        <dbReference type="EMBL" id="QHI97621.1"/>
    </source>
</evidence>
<dbReference type="GO" id="GO:0009982">
    <property type="term" value="F:pseudouridine synthase activity"/>
    <property type="evidence" value="ECO:0007669"/>
    <property type="project" value="InterPro"/>
</dbReference>
<keyword evidence="3" id="KW-1185">Reference proteome</keyword>
<evidence type="ECO:0000313" key="3">
    <source>
        <dbReference type="Proteomes" id="UP000464787"/>
    </source>
</evidence>
<dbReference type="GO" id="GO:0003723">
    <property type="term" value="F:RNA binding"/>
    <property type="evidence" value="ECO:0007669"/>
    <property type="project" value="InterPro"/>
</dbReference>
<gene>
    <name evidence="2" type="ORF">GT347_06240</name>
</gene>
<name>A0A857J3J0_9BURK</name>
<evidence type="ECO:0000259" key="1">
    <source>
        <dbReference type="Pfam" id="PF00849"/>
    </source>
</evidence>
<dbReference type="EMBL" id="CP047650">
    <property type="protein sequence ID" value="QHI97621.1"/>
    <property type="molecule type" value="Genomic_DNA"/>
</dbReference>
<dbReference type="GO" id="GO:0140098">
    <property type="term" value="F:catalytic activity, acting on RNA"/>
    <property type="evidence" value="ECO:0007669"/>
    <property type="project" value="UniProtKB-ARBA"/>
</dbReference>
<dbReference type="InterPro" id="IPR006145">
    <property type="entry name" value="PsdUridine_synth_RsuA/RluA"/>
</dbReference>
<dbReference type="AlphaFoldDB" id="A0A857J3J0"/>
<protein>
    <submittedName>
        <fullName evidence="2">Pseudouridine synthase</fullName>
    </submittedName>
</protein>
<dbReference type="Gene3D" id="3.30.2350.10">
    <property type="entry name" value="Pseudouridine synthase"/>
    <property type="match status" value="1"/>
</dbReference>
<organism evidence="2 3">
    <name type="scientific">Xylophilus rhododendri</name>
    <dbReference type="NCBI Taxonomy" id="2697032"/>
    <lineage>
        <taxon>Bacteria</taxon>
        <taxon>Pseudomonadati</taxon>
        <taxon>Pseudomonadota</taxon>
        <taxon>Betaproteobacteria</taxon>
        <taxon>Burkholderiales</taxon>
        <taxon>Xylophilus</taxon>
    </lineage>
</organism>
<dbReference type="InterPro" id="IPR020103">
    <property type="entry name" value="PsdUridine_synth_cat_dom_sf"/>
</dbReference>
<dbReference type="PANTHER" id="PTHR21600:SF84">
    <property type="entry name" value="PSEUDOURIDINE SYNTHASE RSUA_RLUA-LIKE DOMAIN-CONTAINING PROTEIN"/>
    <property type="match status" value="1"/>
</dbReference>
<proteinExistence type="predicted"/>